<protein>
    <submittedName>
        <fullName evidence="2">Multidrug ABC transporter permease</fullName>
    </submittedName>
</protein>
<gene>
    <name evidence="2" type="ORF">BCR25_09445</name>
</gene>
<evidence type="ECO:0000313" key="2">
    <source>
        <dbReference type="EMBL" id="OEG10720.1"/>
    </source>
</evidence>
<dbReference type="GO" id="GO:0016020">
    <property type="term" value="C:membrane"/>
    <property type="evidence" value="ECO:0007669"/>
    <property type="project" value="InterPro"/>
</dbReference>
<feature type="transmembrane region" description="Helical" evidence="1">
    <location>
        <begin position="31"/>
        <end position="50"/>
    </location>
</feature>
<evidence type="ECO:0000256" key="1">
    <source>
        <dbReference type="SAM" id="Phobius"/>
    </source>
</evidence>
<keyword evidence="1" id="KW-0472">Membrane</keyword>
<feature type="transmembrane region" description="Helical" evidence="1">
    <location>
        <begin position="358"/>
        <end position="377"/>
    </location>
</feature>
<name>A0A1E5GEQ3_9ENTE</name>
<dbReference type="Proteomes" id="UP000095094">
    <property type="component" value="Unassembled WGS sequence"/>
</dbReference>
<dbReference type="PIRSF" id="PIRSF037259">
    <property type="entry name" value="EcsB_ABC"/>
    <property type="match status" value="1"/>
</dbReference>
<organism evidence="2 3">
    <name type="scientific">Enterococcus termitis</name>
    <dbReference type="NCBI Taxonomy" id="332950"/>
    <lineage>
        <taxon>Bacteria</taxon>
        <taxon>Bacillati</taxon>
        <taxon>Bacillota</taxon>
        <taxon>Bacilli</taxon>
        <taxon>Lactobacillales</taxon>
        <taxon>Enterococcaceae</taxon>
        <taxon>Enterococcus</taxon>
    </lineage>
</organism>
<feature type="transmembrane region" description="Helical" evidence="1">
    <location>
        <begin position="148"/>
        <end position="164"/>
    </location>
</feature>
<feature type="transmembrane region" description="Helical" evidence="1">
    <location>
        <begin position="110"/>
        <end position="127"/>
    </location>
</feature>
<sequence length="386" mass="44715">MRYVFNDHFILVCVFLLGGLGFYYSQVLKTLPANFVWGRPIVLLLWLALLQIGKIATLAEEADKVFILPKEPEMNHYLNRAMRYSFWLPLVVLGLMSGMSMPLVVVSTGWAFSTFAYFIVMLGLLKASHLRLQKYELYQISAGERHQWFGLWLVTSLLVIGLSLYTLPLAGPLTALVQFLLFYFMLNKKEQSVSLDWEKMIIVEKNRMHRIYQFIHLFTDVPEISSSVKRRKFLDPFLAKIKKSTQNTYLYLYARSFLRGSEYSGLFIRLVLVCGVILFFLKEFWISMGVSVLFIYLIGFQLIPIYTQFDYMVMTQLYPVPNEQKKQAVSRLVTVLLFAAALLFSVFVLIALPDVKEGLMIIVALVVEVILFARLYVPYRLKKMEA</sequence>
<proteinExistence type="predicted"/>
<dbReference type="AlphaFoldDB" id="A0A1E5GEQ3"/>
<dbReference type="InterPro" id="IPR010288">
    <property type="entry name" value="EcsB_ABC"/>
</dbReference>
<reference evidence="3" key="1">
    <citation type="submission" date="2016-09" db="EMBL/GenBank/DDBJ databases">
        <authorList>
            <person name="Gulvik C.A."/>
        </authorList>
    </citation>
    <scope>NUCLEOTIDE SEQUENCE [LARGE SCALE GENOMIC DNA]</scope>
    <source>
        <strain evidence="3">LMG 8895</strain>
    </source>
</reference>
<evidence type="ECO:0000313" key="3">
    <source>
        <dbReference type="Proteomes" id="UP000095094"/>
    </source>
</evidence>
<comment type="caution">
    <text evidence="2">The sequence shown here is derived from an EMBL/GenBank/DDBJ whole genome shotgun (WGS) entry which is preliminary data.</text>
</comment>
<feature type="transmembrane region" description="Helical" evidence="1">
    <location>
        <begin position="328"/>
        <end position="352"/>
    </location>
</feature>
<feature type="transmembrane region" description="Helical" evidence="1">
    <location>
        <begin position="7"/>
        <end position="25"/>
    </location>
</feature>
<keyword evidence="3" id="KW-1185">Reference proteome</keyword>
<feature type="transmembrane region" description="Helical" evidence="1">
    <location>
        <begin position="287"/>
        <end position="307"/>
    </location>
</feature>
<feature type="transmembrane region" description="Helical" evidence="1">
    <location>
        <begin position="84"/>
        <end position="104"/>
    </location>
</feature>
<keyword evidence="1" id="KW-0812">Transmembrane</keyword>
<feature type="transmembrane region" description="Helical" evidence="1">
    <location>
        <begin position="263"/>
        <end position="281"/>
    </location>
</feature>
<feature type="transmembrane region" description="Helical" evidence="1">
    <location>
        <begin position="170"/>
        <end position="186"/>
    </location>
</feature>
<keyword evidence="1" id="KW-1133">Transmembrane helix</keyword>
<dbReference type="Pfam" id="PF05975">
    <property type="entry name" value="EcsB"/>
    <property type="match status" value="1"/>
</dbReference>
<accession>A0A1E5GEQ3</accession>
<dbReference type="EMBL" id="MIJY01000043">
    <property type="protein sequence ID" value="OEG10720.1"/>
    <property type="molecule type" value="Genomic_DNA"/>
</dbReference>